<keyword evidence="7 9" id="KW-0413">Isomerase</keyword>
<dbReference type="GO" id="GO:0009089">
    <property type="term" value="P:lysine biosynthetic process via diaminopimelate"/>
    <property type="evidence" value="ECO:0007669"/>
    <property type="project" value="UniProtKB-UniRule"/>
</dbReference>
<dbReference type="PANTHER" id="PTHR31689">
    <property type="entry name" value="DIAMINOPIMELATE EPIMERASE, CHLOROPLASTIC"/>
    <property type="match status" value="1"/>
</dbReference>
<feature type="binding site" evidence="9">
    <location>
        <position position="192"/>
    </location>
    <ligand>
        <name>substrate</name>
    </ligand>
</feature>
<keyword evidence="5 9" id="KW-0028">Amino-acid biosynthesis</keyword>
<evidence type="ECO:0000256" key="10">
    <source>
        <dbReference type="PROSITE-ProRule" id="PRU10125"/>
    </source>
</evidence>
<dbReference type="InterPro" id="IPR018510">
    <property type="entry name" value="DAP_epimerase_AS"/>
</dbReference>
<keyword evidence="6 9" id="KW-0457">Lysine biosynthesis</keyword>
<evidence type="ECO:0000256" key="2">
    <source>
        <dbReference type="ARBA" id="ARBA00010219"/>
    </source>
</evidence>
<dbReference type="EMBL" id="CP034545">
    <property type="protein sequence ID" value="AZQ52599.1"/>
    <property type="molecule type" value="Genomic_DNA"/>
</dbReference>
<sequence length="314" mass="33473">MAAGRPCRADRLVRHGIPDPVKLSFTKMHGAGNDFVVLDGYSRALPPLTEAQVRALANRHFGIGADQLLLVEKPTVDGADFKYRIFNCDGGEVEHCGNGARCFVKFVSDRGLTDQRSVRVQVMKGLITLTLQDNGEVVVDMGAPVFAPAQVPFDTAGPGASGLDGRKEGNDTLWPLDVGGATRWISTVSMGNPHAVQVVDDVEAYPVLEEGPLIERHARFPQRVNAGFMQIVSRNEVKLRVYERGAGETLACGTGACAAVAAGIRRGLLDSPVTVHTHGGTLTISWDGARDETAALMMAGPATTVFEGEIDLNA</sequence>
<keyword evidence="4 9" id="KW-0963">Cytoplasm</keyword>
<feature type="binding site" evidence="9">
    <location>
        <begin position="243"/>
        <end position="244"/>
    </location>
    <ligand>
        <name>substrate</name>
    </ligand>
</feature>
<dbReference type="InterPro" id="IPR001653">
    <property type="entry name" value="DAP_epimerase_DapF"/>
</dbReference>
<comment type="catalytic activity">
    <reaction evidence="8 9">
        <text>(2S,6S)-2,6-diaminopimelate = meso-2,6-diaminopimelate</text>
        <dbReference type="Rhea" id="RHEA:15393"/>
        <dbReference type="ChEBI" id="CHEBI:57609"/>
        <dbReference type="ChEBI" id="CHEBI:57791"/>
        <dbReference type="EC" id="5.1.1.7"/>
    </reaction>
</comment>
<feature type="binding site" evidence="9">
    <location>
        <position position="67"/>
    </location>
    <ligand>
        <name>substrate</name>
    </ligand>
</feature>
<feature type="active site" description="Proton donor" evidence="9">
    <location>
        <position position="96"/>
    </location>
</feature>
<feature type="binding site" evidence="9">
    <location>
        <position position="225"/>
    </location>
    <ligand>
        <name>substrate</name>
    </ligand>
</feature>
<dbReference type="HAMAP" id="MF_00197">
    <property type="entry name" value="DAP_epimerase"/>
    <property type="match status" value="1"/>
</dbReference>
<comment type="function">
    <text evidence="9">Catalyzes the stereoinversion of LL-2,6-diaminopimelate (L,L-DAP) to meso-diaminopimelate (meso-DAP), a precursor of L-lysine and an essential component of the bacterial peptidoglycan.</text>
</comment>
<dbReference type="PROSITE" id="PS01326">
    <property type="entry name" value="DAP_EPIMERASE"/>
    <property type="match status" value="1"/>
</dbReference>
<evidence type="ECO:0000256" key="4">
    <source>
        <dbReference type="ARBA" id="ARBA00022490"/>
    </source>
</evidence>
<organism evidence="11 12">
    <name type="scientific">Burkholderia cenocepacia</name>
    <dbReference type="NCBI Taxonomy" id="95486"/>
    <lineage>
        <taxon>Bacteria</taxon>
        <taxon>Pseudomonadati</taxon>
        <taxon>Pseudomonadota</taxon>
        <taxon>Betaproteobacteria</taxon>
        <taxon>Burkholderiales</taxon>
        <taxon>Burkholderiaceae</taxon>
        <taxon>Burkholderia</taxon>
        <taxon>Burkholderia cepacia complex</taxon>
    </lineage>
</organism>
<dbReference type="GO" id="GO:0008837">
    <property type="term" value="F:diaminopimelate epimerase activity"/>
    <property type="evidence" value="ECO:0007669"/>
    <property type="project" value="UniProtKB-UniRule"/>
</dbReference>
<proteinExistence type="inferred from homology"/>
<dbReference type="PANTHER" id="PTHR31689:SF0">
    <property type="entry name" value="DIAMINOPIMELATE EPIMERASE"/>
    <property type="match status" value="1"/>
</dbReference>
<comment type="subunit">
    <text evidence="9">Homodimer.</text>
</comment>
<evidence type="ECO:0000256" key="5">
    <source>
        <dbReference type="ARBA" id="ARBA00022605"/>
    </source>
</evidence>
<evidence type="ECO:0000256" key="6">
    <source>
        <dbReference type="ARBA" id="ARBA00023154"/>
    </source>
</evidence>
<dbReference type="SUPFAM" id="SSF54506">
    <property type="entry name" value="Diaminopimelate epimerase-like"/>
    <property type="match status" value="1"/>
</dbReference>
<evidence type="ECO:0000313" key="12">
    <source>
        <dbReference type="Proteomes" id="UP000277191"/>
    </source>
</evidence>
<comment type="pathway">
    <text evidence="1 9">Amino-acid biosynthesis; L-lysine biosynthesis via DAP pathway; DL-2,6-diaminopimelate from LL-2,6-diaminopimelate: step 1/1.</text>
</comment>
<comment type="subcellular location">
    <subcellularLocation>
        <location evidence="9">Cytoplasm</location>
    </subcellularLocation>
</comment>
<feature type="active site" evidence="10">
    <location>
        <position position="96"/>
    </location>
</feature>
<dbReference type="Pfam" id="PF01678">
    <property type="entry name" value="DAP_epimerase"/>
    <property type="match status" value="2"/>
</dbReference>
<dbReference type="GO" id="GO:0005829">
    <property type="term" value="C:cytosol"/>
    <property type="evidence" value="ECO:0007669"/>
    <property type="project" value="TreeGrafter"/>
</dbReference>
<feature type="binding site" evidence="9">
    <location>
        <position position="87"/>
    </location>
    <ligand>
        <name>substrate</name>
    </ligand>
</feature>
<accession>A0A3S9NA36</accession>
<feature type="binding site" evidence="9">
    <location>
        <begin position="253"/>
        <end position="254"/>
    </location>
    <ligand>
        <name>substrate</name>
    </ligand>
</feature>
<dbReference type="Gene3D" id="3.10.310.10">
    <property type="entry name" value="Diaminopimelate Epimerase, Chain A, domain 1"/>
    <property type="match status" value="2"/>
</dbReference>
<feature type="binding site" evidence="9">
    <location>
        <position position="33"/>
    </location>
    <ligand>
        <name>substrate</name>
    </ligand>
</feature>
<feature type="site" description="Could be important to modulate the pK values of the two catalytic cysteine residues" evidence="9">
    <location>
        <position position="194"/>
    </location>
</feature>
<dbReference type="Proteomes" id="UP000277191">
    <property type="component" value="Chromosome 1"/>
</dbReference>
<feature type="active site" description="Proton acceptor" evidence="9">
    <location>
        <position position="252"/>
    </location>
</feature>
<evidence type="ECO:0000256" key="7">
    <source>
        <dbReference type="ARBA" id="ARBA00023235"/>
    </source>
</evidence>
<dbReference type="EC" id="5.1.1.7" evidence="3 9"/>
<dbReference type="RefSeq" id="WP_126363845.1">
    <property type="nucleotide sequence ID" value="NZ_CP034545.1"/>
</dbReference>
<evidence type="ECO:0000256" key="3">
    <source>
        <dbReference type="ARBA" id="ARBA00013080"/>
    </source>
</evidence>
<dbReference type="NCBIfam" id="TIGR00652">
    <property type="entry name" value="DapF"/>
    <property type="match status" value="1"/>
</dbReference>
<reference evidence="11 12" key="1">
    <citation type="submission" date="2018-12" db="EMBL/GenBank/DDBJ databases">
        <title>Cadmium resistance mechanism in endophytic bacteria Burkholderia cenocepacia YG-3.</title>
        <authorList>
            <person name="Zhang X."/>
            <person name="Wang X."/>
            <person name="Zhu Y."/>
        </authorList>
    </citation>
    <scope>NUCLEOTIDE SEQUENCE [LARGE SCALE GENOMIC DNA]</scope>
    <source>
        <strain evidence="11 12">YG-3</strain>
    </source>
</reference>
<name>A0A3S9NA36_9BURK</name>
<gene>
    <name evidence="9" type="primary">dapF</name>
    <name evidence="11" type="ORF">D5R55_17020</name>
</gene>
<evidence type="ECO:0000256" key="8">
    <source>
        <dbReference type="ARBA" id="ARBA00051712"/>
    </source>
</evidence>
<evidence type="ECO:0000313" key="11">
    <source>
        <dbReference type="EMBL" id="AZQ52599.1"/>
    </source>
</evidence>
<protein>
    <recommendedName>
        <fullName evidence="3 9">Diaminopimelate epimerase</fullName>
        <shortName evidence="9">DAP epimerase</shortName>
        <ecNumber evidence="3 9">5.1.1.7</ecNumber>
    </recommendedName>
    <alternativeName>
        <fullName evidence="9">PLP-independent amino acid racemase</fullName>
    </alternativeName>
</protein>
<comment type="similarity">
    <text evidence="2 9">Belongs to the diaminopimelate epimerase family.</text>
</comment>
<evidence type="ECO:0000256" key="1">
    <source>
        <dbReference type="ARBA" id="ARBA00005196"/>
    </source>
</evidence>
<feature type="site" description="Could be important to modulate the pK values of the two catalytic cysteine residues" evidence="9">
    <location>
        <position position="243"/>
    </location>
</feature>
<feature type="binding site" evidence="9">
    <location>
        <begin position="97"/>
        <end position="98"/>
    </location>
    <ligand>
        <name>substrate</name>
    </ligand>
</feature>
<dbReference type="AlphaFoldDB" id="A0A3S9NA36"/>
<dbReference type="UniPathway" id="UPA00034">
    <property type="reaction ID" value="UER00025"/>
</dbReference>
<evidence type="ECO:0000256" key="9">
    <source>
        <dbReference type="HAMAP-Rule" id="MF_00197"/>
    </source>
</evidence>
<dbReference type="FunFam" id="3.10.310.10:FF:000001">
    <property type="entry name" value="Diaminopimelate epimerase"/>
    <property type="match status" value="1"/>
</dbReference>